<dbReference type="FunFam" id="3.30.70.330:FF:000144">
    <property type="entry name" value="Polyadenylate-binding protein RBP47B"/>
    <property type="match status" value="1"/>
</dbReference>
<dbReference type="Gene3D" id="3.30.70.330">
    <property type="match status" value="2"/>
</dbReference>
<keyword evidence="4" id="KW-0677">Repeat</keyword>
<dbReference type="CDD" id="cd12345">
    <property type="entry name" value="RRM2_SECp43_like"/>
    <property type="match status" value="1"/>
</dbReference>
<dbReference type="InterPro" id="IPR035979">
    <property type="entry name" value="RBD_domain_sf"/>
</dbReference>
<evidence type="ECO:0000256" key="4">
    <source>
        <dbReference type="ARBA" id="ARBA00022737"/>
    </source>
</evidence>
<dbReference type="GO" id="GO:0005829">
    <property type="term" value="C:cytosol"/>
    <property type="evidence" value="ECO:0007669"/>
    <property type="project" value="TreeGrafter"/>
</dbReference>
<dbReference type="Pfam" id="PF00076">
    <property type="entry name" value="RRM_1"/>
    <property type="match status" value="2"/>
</dbReference>
<evidence type="ECO:0000313" key="12">
    <source>
        <dbReference type="EMBL" id="KAG2241242.1"/>
    </source>
</evidence>
<dbReference type="GO" id="GO:0006397">
    <property type="term" value="P:mRNA processing"/>
    <property type="evidence" value="ECO:0007669"/>
    <property type="project" value="UniProtKB-KW"/>
</dbReference>
<evidence type="ECO:0000256" key="1">
    <source>
        <dbReference type="ARBA" id="ARBA00004123"/>
    </source>
</evidence>
<dbReference type="CDD" id="cd12344">
    <property type="entry name" value="RRM1_SECp43_like"/>
    <property type="match status" value="1"/>
</dbReference>
<dbReference type="PROSITE" id="PS50102">
    <property type="entry name" value="RRM"/>
    <property type="match status" value="2"/>
</dbReference>
<comment type="similarity">
    <text evidence="8">Belongs to the polyadenylate-binding RBP47 family.</text>
</comment>
<evidence type="ECO:0000256" key="6">
    <source>
        <dbReference type="ARBA" id="ARBA00023242"/>
    </source>
</evidence>
<keyword evidence="5 10" id="KW-0694">RNA-binding</keyword>
<evidence type="ECO:0000256" key="9">
    <source>
        <dbReference type="ARBA" id="ARBA00063471"/>
    </source>
</evidence>
<gene>
    <name evidence="12" type="ORF">Bca52824_096773</name>
</gene>
<dbReference type="PANTHER" id="PTHR47640">
    <property type="entry name" value="TRNA SELENOCYSTEINE 1-ASSOCIATED PROTEIN 1-RELATED-RELATED"/>
    <property type="match status" value="1"/>
</dbReference>
<dbReference type="InterPro" id="IPR012677">
    <property type="entry name" value="Nucleotide-bd_a/b_plait_sf"/>
</dbReference>
<dbReference type="GO" id="GO:0005634">
    <property type="term" value="C:nucleus"/>
    <property type="evidence" value="ECO:0007669"/>
    <property type="project" value="UniProtKB-SubCell"/>
</dbReference>
<feature type="domain" description="RRM" evidence="11">
    <location>
        <begin position="26"/>
        <end position="106"/>
    </location>
</feature>
<comment type="subunit">
    <text evidence="9">Interacts with the poly(A) tail of mRNA in nucleus.</text>
</comment>
<evidence type="ECO:0000256" key="3">
    <source>
        <dbReference type="ARBA" id="ARBA00022664"/>
    </source>
</evidence>
<dbReference type="FunFam" id="3.30.70.330:FF:000103">
    <property type="entry name" value="Polyadenylate-binding protein RBP47B"/>
    <property type="match status" value="1"/>
</dbReference>
<evidence type="ECO:0000256" key="7">
    <source>
        <dbReference type="ARBA" id="ARBA00057395"/>
    </source>
</evidence>
<protein>
    <recommendedName>
        <fullName evidence="11">RRM domain-containing protein</fullName>
    </recommendedName>
</protein>
<comment type="function">
    <text evidence="7">Heterogeneous nuclear ribonucleoprotein (hnRNP)-protein binding the poly(A) tail of mRNA and probably involved in some steps of pre-mRNA maturation.</text>
</comment>
<evidence type="ECO:0000313" key="13">
    <source>
        <dbReference type="Proteomes" id="UP000886595"/>
    </source>
</evidence>
<reference evidence="12 13" key="1">
    <citation type="submission" date="2020-02" db="EMBL/GenBank/DDBJ databases">
        <authorList>
            <person name="Ma Q."/>
            <person name="Huang Y."/>
            <person name="Song X."/>
            <person name="Pei D."/>
        </authorList>
    </citation>
    <scope>NUCLEOTIDE SEQUENCE [LARGE SCALE GENOMIC DNA]</scope>
    <source>
        <strain evidence="12">Sxm20200214</strain>
        <tissue evidence="12">Leaf</tissue>
    </source>
</reference>
<dbReference type="InterPro" id="IPR050825">
    <property type="entry name" value="RBM42_RBP45_47-like"/>
</dbReference>
<sequence>MAMMMPPPQQQQQGGYHHPQTLEEVRTLWIGDLQYWVDENYLSSCFSQTGELVSVKVIRNKITGQPEGYGFIEFVSHAAAERTLQTYNGTLMPGTEVAFRLNWASFGSGQKVDAGPDHSIFVGDLAPDVTDYLLHETFRVHYSSVRGAKVVTDPSTGRSKGYGFVKFADESERNKAMAEMNGLYCSTRPMRISVATPRKNVGVQQQYVAKAAYPVPVPVPSAVAAPAYVTQPAQVLAPENDITSFDCEFGPKCYRGRAEESILASRGGYLCQHTCNEGVRLCSIQNQAFCRRSHSKMQGNVIGQQAVRISWSKNPGQDGYATQADPSQWNGYYGYGQGYDAYAYGAAQDPSLYAYGGYGYPQYPQQGEATQDLTNAAAGGVAGADQELYDPMATPDVEKLNAVSLSVHANAILGRLLWQRTSALSSHLGK</sequence>
<evidence type="ECO:0000259" key="11">
    <source>
        <dbReference type="PROSITE" id="PS50102"/>
    </source>
</evidence>
<dbReference type="SMART" id="SM00360">
    <property type="entry name" value="RRM"/>
    <property type="match status" value="2"/>
</dbReference>
<dbReference type="PANTHER" id="PTHR47640:SF10">
    <property type="entry name" value="TRNA SELENOCYSTEINE 1-ASSOCIATED PROTEIN 1-RELATED"/>
    <property type="match status" value="1"/>
</dbReference>
<evidence type="ECO:0000256" key="2">
    <source>
        <dbReference type="ARBA" id="ARBA00004463"/>
    </source>
</evidence>
<dbReference type="EMBL" id="JAAMPC010001172">
    <property type="protein sequence ID" value="KAG2241242.1"/>
    <property type="molecule type" value="Genomic_DNA"/>
</dbReference>
<dbReference type="GO" id="GO:0003729">
    <property type="term" value="F:mRNA binding"/>
    <property type="evidence" value="ECO:0007669"/>
    <property type="project" value="InterPro"/>
</dbReference>
<evidence type="ECO:0000256" key="5">
    <source>
        <dbReference type="ARBA" id="ARBA00022884"/>
    </source>
</evidence>
<dbReference type="Proteomes" id="UP000886595">
    <property type="component" value="Unassembled WGS sequence"/>
</dbReference>
<comment type="caution">
    <text evidence="12">The sequence shown here is derived from an EMBL/GenBank/DDBJ whole genome shotgun (WGS) entry which is preliminary data.</text>
</comment>
<organism evidence="12 13">
    <name type="scientific">Brassica carinata</name>
    <name type="common">Ethiopian mustard</name>
    <name type="synonym">Abyssinian cabbage</name>
    <dbReference type="NCBI Taxonomy" id="52824"/>
    <lineage>
        <taxon>Eukaryota</taxon>
        <taxon>Viridiplantae</taxon>
        <taxon>Streptophyta</taxon>
        <taxon>Embryophyta</taxon>
        <taxon>Tracheophyta</taxon>
        <taxon>Spermatophyta</taxon>
        <taxon>Magnoliopsida</taxon>
        <taxon>eudicotyledons</taxon>
        <taxon>Gunneridae</taxon>
        <taxon>Pentapetalae</taxon>
        <taxon>rosids</taxon>
        <taxon>malvids</taxon>
        <taxon>Brassicales</taxon>
        <taxon>Brassicaceae</taxon>
        <taxon>Brassiceae</taxon>
        <taxon>Brassica</taxon>
    </lineage>
</organism>
<keyword evidence="13" id="KW-1185">Reference proteome</keyword>
<evidence type="ECO:0000256" key="10">
    <source>
        <dbReference type="PROSITE-ProRule" id="PRU00176"/>
    </source>
</evidence>
<accession>A0A8X7NYY9</accession>
<dbReference type="AlphaFoldDB" id="A0A8X7NYY9"/>
<evidence type="ECO:0000256" key="8">
    <source>
        <dbReference type="ARBA" id="ARBA00061069"/>
    </source>
</evidence>
<comment type="subcellular location">
    <subcellularLocation>
        <location evidence="2">Cytoplasmic granule</location>
    </subcellularLocation>
    <subcellularLocation>
        <location evidence="1">Nucleus</location>
    </subcellularLocation>
</comment>
<dbReference type="SUPFAM" id="SSF54928">
    <property type="entry name" value="RNA-binding domain, RBD"/>
    <property type="match status" value="2"/>
</dbReference>
<feature type="domain" description="RRM" evidence="11">
    <location>
        <begin position="118"/>
        <end position="197"/>
    </location>
</feature>
<dbReference type="OrthoDB" id="446113at2759"/>
<proteinExistence type="inferred from homology"/>
<name>A0A8X7NYY9_BRACI</name>
<keyword evidence="3" id="KW-0507">mRNA processing</keyword>
<keyword evidence="6" id="KW-0539">Nucleus</keyword>
<dbReference type="InterPro" id="IPR000504">
    <property type="entry name" value="RRM_dom"/>
</dbReference>